<sequence>MSVSALMGKQVAELQQTVSLSLMKSQMATQTAHATVMMEQLTASTPAPHPFKGGTVDVKA</sequence>
<reference evidence="1 2" key="1">
    <citation type="submission" date="2019-07" db="EMBL/GenBank/DDBJ databases">
        <title>Genome sequence of 2 isolates from Red Sea Mangroves.</title>
        <authorList>
            <person name="Sefrji F."/>
            <person name="Michoud G."/>
            <person name="Merlino G."/>
            <person name="Daffonchio D."/>
        </authorList>
    </citation>
    <scope>NUCLEOTIDE SEQUENCE [LARGE SCALE GENOMIC DNA]</scope>
    <source>
        <strain evidence="1 2">R1DC41</strain>
    </source>
</reference>
<dbReference type="Proteomes" id="UP000593626">
    <property type="component" value="Chromosome"/>
</dbReference>
<organism evidence="1 2">
    <name type="scientific">Mangrovibacillus cuniculi</name>
    <dbReference type="NCBI Taxonomy" id="2593652"/>
    <lineage>
        <taxon>Bacteria</taxon>
        <taxon>Bacillati</taxon>
        <taxon>Bacillota</taxon>
        <taxon>Bacilli</taxon>
        <taxon>Bacillales</taxon>
        <taxon>Bacillaceae</taxon>
        <taxon>Mangrovibacillus</taxon>
    </lineage>
</organism>
<keyword evidence="2" id="KW-1185">Reference proteome</keyword>
<accession>A0A7S8CC87</accession>
<proteinExistence type="predicted"/>
<protein>
    <submittedName>
        <fullName evidence="1">Putative motility protein</fullName>
    </submittedName>
</protein>
<dbReference type="RefSeq" id="WP_239671982.1">
    <property type="nucleotide sequence ID" value="NZ_CP049742.1"/>
</dbReference>
<name>A0A7S8CC87_9BACI</name>
<evidence type="ECO:0000313" key="2">
    <source>
        <dbReference type="Proteomes" id="UP000593626"/>
    </source>
</evidence>
<dbReference type="AlphaFoldDB" id="A0A7S8CC87"/>
<evidence type="ECO:0000313" key="1">
    <source>
        <dbReference type="EMBL" id="QPC47311.1"/>
    </source>
</evidence>
<dbReference type="EMBL" id="CP049742">
    <property type="protein sequence ID" value="QPC47311.1"/>
    <property type="molecule type" value="Genomic_DNA"/>
</dbReference>
<dbReference type="Pfam" id="PF14070">
    <property type="entry name" value="YjfB_motility"/>
    <property type="match status" value="1"/>
</dbReference>
<dbReference type="KEGG" id="mcui:G8O30_10185"/>
<dbReference type="InterPro" id="IPR025906">
    <property type="entry name" value="YjfB_motility"/>
</dbReference>
<gene>
    <name evidence="1" type="ORF">G8O30_10185</name>
</gene>